<protein>
    <submittedName>
        <fullName evidence="4">Uncharacterized protein</fullName>
    </submittedName>
</protein>
<dbReference type="EMBL" id="JACBKZ010000009">
    <property type="protein sequence ID" value="KAF5943270.1"/>
    <property type="molecule type" value="Genomic_DNA"/>
</dbReference>
<dbReference type="AlphaFoldDB" id="A0A7J7GRG7"/>
<comment type="similarity">
    <text evidence="1">Belongs to the short-chain dehydrogenases/reductases (SDR) family.</text>
</comment>
<evidence type="ECO:0000256" key="2">
    <source>
        <dbReference type="ARBA" id="ARBA00022857"/>
    </source>
</evidence>
<dbReference type="Proteomes" id="UP000593564">
    <property type="component" value="Unassembled WGS sequence"/>
</dbReference>
<feature type="non-terminal residue" evidence="4">
    <location>
        <position position="1"/>
    </location>
</feature>
<dbReference type="PANTHER" id="PTHR43490:SF98">
    <property type="entry name" value="OS02G0640600 PROTEIN"/>
    <property type="match status" value="1"/>
</dbReference>
<evidence type="ECO:0000313" key="4">
    <source>
        <dbReference type="EMBL" id="KAF5943270.1"/>
    </source>
</evidence>
<comment type="caution">
    <text evidence="4">The sequence shown here is derived from an EMBL/GenBank/DDBJ whole genome shotgun (WGS) entry which is preliminary data.</text>
</comment>
<evidence type="ECO:0000313" key="5">
    <source>
        <dbReference type="Proteomes" id="UP000593564"/>
    </source>
</evidence>
<proteinExistence type="inferred from homology"/>
<dbReference type="GO" id="GO:0016020">
    <property type="term" value="C:membrane"/>
    <property type="evidence" value="ECO:0007669"/>
    <property type="project" value="TreeGrafter"/>
</dbReference>
<keyword evidence="2" id="KW-0521">NADP</keyword>
<organism evidence="4 5">
    <name type="scientific">Camellia sinensis</name>
    <name type="common">Tea plant</name>
    <name type="synonym">Thea sinensis</name>
    <dbReference type="NCBI Taxonomy" id="4442"/>
    <lineage>
        <taxon>Eukaryota</taxon>
        <taxon>Viridiplantae</taxon>
        <taxon>Streptophyta</taxon>
        <taxon>Embryophyta</taxon>
        <taxon>Tracheophyta</taxon>
        <taxon>Spermatophyta</taxon>
        <taxon>Magnoliopsida</taxon>
        <taxon>eudicotyledons</taxon>
        <taxon>Gunneridae</taxon>
        <taxon>Pentapetalae</taxon>
        <taxon>asterids</taxon>
        <taxon>Ericales</taxon>
        <taxon>Theaceae</taxon>
        <taxon>Camellia</taxon>
    </lineage>
</organism>
<reference evidence="5" key="1">
    <citation type="journal article" date="2020" name="Nat. Commun.">
        <title>Genome assembly of wild tea tree DASZ reveals pedigree and selection history of tea varieties.</title>
        <authorList>
            <person name="Zhang W."/>
            <person name="Zhang Y."/>
            <person name="Qiu H."/>
            <person name="Guo Y."/>
            <person name="Wan H."/>
            <person name="Zhang X."/>
            <person name="Scossa F."/>
            <person name="Alseekh S."/>
            <person name="Zhang Q."/>
            <person name="Wang P."/>
            <person name="Xu L."/>
            <person name="Schmidt M.H."/>
            <person name="Jia X."/>
            <person name="Li D."/>
            <person name="Zhu A."/>
            <person name="Guo F."/>
            <person name="Chen W."/>
            <person name="Ni D."/>
            <person name="Usadel B."/>
            <person name="Fernie A.R."/>
            <person name="Wen W."/>
        </authorList>
    </citation>
    <scope>NUCLEOTIDE SEQUENCE [LARGE SCALE GENOMIC DNA]</scope>
    <source>
        <strain evidence="5">cv. G240</strain>
    </source>
</reference>
<dbReference type="Pfam" id="PF00106">
    <property type="entry name" value="adh_short"/>
    <property type="match status" value="1"/>
</dbReference>
<name>A0A7J7GRG7_CAMSI</name>
<dbReference type="InterPro" id="IPR002347">
    <property type="entry name" value="SDR_fam"/>
</dbReference>
<dbReference type="InterPro" id="IPR036291">
    <property type="entry name" value="NAD(P)-bd_dom_sf"/>
</dbReference>
<dbReference type="PANTHER" id="PTHR43490">
    <property type="entry name" value="(+)-NEOMENTHOL DEHYDROGENASE"/>
    <property type="match status" value="1"/>
</dbReference>
<accession>A0A7J7GRG7</accession>
<dbReference type="SUPFAM" id="SSF51735">
    <property type="entry name" value="NAD(P)-binding Rossmann-fold domains"/>
    <property type="match status" value="1"/>
</dbReference>
<keyword evidence="5" id="KW-1185">Reference proteome</keyword>
<keyword evidence="3" id="KW-0560">Oxidoreductase</keyword>
<dbReference type="GO" id="GO:0016491">
    <property type="term" value="F:oxidoreductase activity"/>
    <property type="evidence" value="ECO:0007669"/>
    <property type="project" value="UniProtKB-KW"/>
</dbReference>
<sequence>IGKRRALVGLLDKTGHARDGLCWKSCQRVGRNQDATKSGSQVPWPGAGYVAHDGPRSGAATCMVAHTVSLVAVATRLVGLFPAADCYCTGGNKGIGLEIYRQLASNGIMVILTARDEKRCLEVVKNLKACGLSHILFHRLEVTGEASIASMADLIKNKFEKLDILVRFKAYVTCLATSFISHML</sequence>
<dbReference type="Gene3D" id="3.40.50.720">
    <property type="entry name" value="NAD(P)-binding Rossmann-like Domain"/>
    <property type="match status" value="1"/>
</dbReference>
<evidence type="ECO:0000256" key="3">
    <source>
        <dbReference type="ARBA" id="ARBA00023002"/>
    </source>
</evidence>
<gene>
    <name evidence="4" type="ORF">HYC85_020912</name>
</gene>
<reference evidence="4 5" key="2">
    <citation type="submission" date="2020-07" db="EMBL/GenBank/DDBJ databases">
        <title>Genome assembly of wild tea tree DASZ reveals pedigree and selection history of tea varieties.</title>
        <authorList>
            <person name="Zhang W."/>
        </authorList>
    </citation>
    <scope>NUCLEOTIDE SEQUENCE [LARGE SCALE GENOMIC DNA]</scope>
    <source>
        <strain evidence="5">cv. G240</strain>
        <tissue evidence="4">Leaf</tissue>
    </source>
</reference>
<evidence type="ECO:0000256" key="1">
    <source>
        <dbReference type="ARBA" id="ARBA00006484"/>
    </source>
</evidence>